<gene>
    <name evidence="2" type="ORF">PMIN01_06216</name>
</gene>
<dbReference type="EMBL" id="WJXW01000005">
    <property type="protein sequence ID" value="KAF9736301.1"/>
    <property type="molecule type" value="Genomic_DNA"/>
</dbReference>
<evidence type="ECO:0000313" key="2">
    <source>
        <dbReference type="EMBL" id="KAF9736301.1"/>
    </source>
</evidence>
<feature type="compositionally biased region" description="Polar residues" evidence="1">
    <location>
        <begin position="1"/>
        <end position="12"/>
    </location>
</feature>
<evidence type="ECO:0000256" key="1">
    <source>
        <dbReference type="SAM" id="MobiDB-lite"/>
    </source>
</evidence>
<feature type="region of interest" description="Disordered" evidence="1">
    <location>
        <begin position="1"/>
        <end position="35"/>
    </location>
</feature>
<proteinExistence type="predicted"/>
<accession>A0A9P6KRX7</accession>
<protein>
    <submittedName>
        <fullName evidence="2">Uncharacterized protein</fullName>
    </submittedName>
</protein>
<comment type="caution">
    <text evidence="2">The sequence shown here is derived from an EMBL/GenBank/DDBJ whole genome shotgun (WGS) entry which is preliminary data.</text>
</comment>
<dbReference type="Proteomes" id="UP000756921">
    <property type="component" value="Unassembled WGS sequence"/>
</dbReference>
<sequence length="76" mass="8721">MPPSKAQKNISHVVSRAPPKTPFRPRRHHAAAPPVPWTFPDIDYARFTQLPTPVKIRRWAKRSNADSNTVMVPELR</sequence>
<reference evidence="2" key="1">
    <citation type="journal article" date="2020" name="Mol. Plant Microbe Interact.">
        <title>Genome Sequence of the Biocontrol Agent Coniothyrium minitans strain Conio (IMI 134523).</title>
        <authorList>
            <person name="Patel D."/>
            <person name="Shittu T.A."/>
            <person name="Baroncelli R."/>
            <person name="Muthumeenakshi S."/>
            <person name="Osborne T.H."/>
            <person name="Janganan T.K."/>
            <person name="Sreenivasaprasad S."/>
        </authorList>
    </citation>
    <scope>NUCLEOTIDE SEQUENCE</scope>
    <source>
        <strain evidence="2">Conio</strain>
    </source>
</reference>
<evidence type="ECO:0000313" key="3">
    <source>
        <dbReference type="Proteomes" id="UP000756921"/>
    </source>
</evidence>
<keyword evidence="3" id="KW-1185">Reference proteome</keyword>
<name>A0A9P6KRX7_9PLEO</name>
<dbReference type="AlphaFoldDB" id="A0A9P6KRX7"/>
<organism evidence="2 3">
    <name type="scientific">Paraphaeosphaeria minitans</name>
    <dbReference type="NCBI Taxonomy" id="565426"/>
    <lineage>
        <taxon>Eukaryota</taxon>
        <taxon>Fungi</taxon>
        <taxon>Dikarya</taxon>
        <taxon>Ascomycota</taxon>
        <taxon>Pezizomycotina</taxon>
        <taxon>Dothideomycetes</taxon>
        <taxon>Pleosporomycetidae</taxon>
        <taxon>Pleosporales</taxon>
        <taxon>Massarineae</taxon>
        <taxon>Didymosphaeriaceae</taxon>
        <taxon>Paraphaeosphaeria</taxon>
    </lineage>
</organism>